<feature type="region of interest" description="Disordered" evidence="1">
    <location>
        <begin position="20"/>
        <end position="45"/>
    </location>
</feature>
<keyword evidence="2" id="KW-0732">Signal</keyword>
<dbReference type="eggNOG" id="ENOG50305SF">
    <property type="taxonomic scope" value="Bacteria"/>
</dbReference>
<dbReference type="AlphaFoldDB" id="I4BE25"/>
<evidence type="ECO:0000313" key="4">
    <source>
        <dbReference type="Proteomes" id="UP000006057"/>
    </source>
</evidence>
<organism evidence="3 4">
    <name type="scientific">Mycolicibacterium chubuense (strain NBB4)</name>
    <name type="common">Mycobacterium chubuense</name>
    <dbReference type="NCBI Taxonomy" id="710421"/>
    <lineage>
        <taxon>Bacteria</taxon>
        <taxon>Bacillati</taxon>
        <taxon>Actinomycetota</taxon>
        <taxon>Actinomycetes</taxon>
        <taxon>Mycobacteriales</taxon>
        <taxon>Mycobacteriaceae</taxon>
        <taxon>Mycolicibacterium</taxon>
    </lineage>
</organism>
<dbReference type="Proteomes" id="UP000006057">
    <property type="component" value="Chromosome"/>
</dbReference>
<protein>
    <recommendedName>
        <fullName evidence="5">Lipoprotein LppJ</fullName>
    </recommendedName>
</protein>
<dbReference type="STRING" id="710421.Mycch_0714"/>
<keyword evidence="4" id="KW-1185">Reference proteome</keyword>
<dbReference type="HOGENOM" id="CLU_127626_0_0_11"/>
<dbReference type="KEGG" id="mcb:Mycch_0714"/>
<evidence type="ECO:0000256" key="2">
    <source>
        <dbReference type="SAM" id="SignalP"/>
    </source>
</evidence>
<reference evidence="3 4" key="1">
    <citation type="submission" date="2012-06" db="EMBL/GenBank/DDBJ databases">
        <title>Complete sequence of chromosome of Mycobacterium chubuense NBB4.</title>
        <authorList>
            <consortium name="US DOE Joint Genome Institute"/>
            <person name="Lucas S."/>
            <person name="Han J."/>
            <person name="Lapidus A."/>
            <person name="Cheng J.-F."/>
            <person name="Goodwin L."/>
            <person name="Pitluck S."/>
            <person name="Peters L."/>
            <person name="Mikhailova N."/>
            <person name="Teshima H."/>
            <person name="Detter J.C."/>
            <person name="Han C."/>
            <person name="Tapia R."/>
            <person name="Land M."/>
            <person name="Hauser L."/>
            <person name="Kyrpides N."/>
            <person name="Ivanova N."/>
            <person name="Pagani I."/>
            <person name="Mattes T."/>
            <person name="Holmes A."/>
            <person name="Rutledge P."/>
            <person name="Paulsen I."/>
            <person name="Coleman N."/>
            <person name="Woyke T."/>
        </authorList>
    </citation>
    <scope>NUCLEOTIDE SEQUENCE [LARGE SCALE GENOMIC DNA]</scope>
    <source>
        <strain evidence="3 4">NBB4</strain>
    </source>
</reference>
<dbReference type="EMBL" id="CP003053">
    <property type="protein sequence ID" value="AFM15532.1"/>
    <property type="molecule type" value="Genomic_DNA"/>
</dbReference>
<feature type="signal peptide" evidence="2">
    <location>
        <begin position="1"/>
        <end position="22"/>
    </location>
</feature>
<sequence length="174" mass="18112" precursor="true">MTRLLTLLLIALALGGCGMSDSEPNPTARQTNSFDNSENALSDEQARAQVVDPAVQVVRAVRLDDVTGGFSFGSCNDQGEPPFQGRVEVAFKLPADPARTYAAIRDALLAQGWTSGAPAGQVVHGDSLHRGGVTATVGPRAADPGYGALQFYGECRNSGDHGSEGAVDITGQLR</sequence>
<feature type="compositionally biased region" description="Polar residues" evidence="1">
    <location>
        <begin position="22"/>
        <end position="42"/>
    </location>
</feature>
<evidence type="ECO:0000313" key="3">
    <source>
        <dbReference type="EMBL" id="AFM15532.1"/>
    </source>
</evidence>
<evidence type="ECO:0008006" key="5">
    <source>
        <dbReference type="Google" id="ProtNLM"/>
    </source>
</evidence>
<name>I4BE25_MYCCN</name>
<accession>I4BE25</accession>
<proteinExistence type="predicted"/>
<dbReference type="PROSITE" id="PS51257">
    <property type="entry name" value="PROKAR_LIPOPROTEIN"/>
    <property type="match status" value="1"/>
</dbReference>
<gene>
    <name evidence="3" type="ordered locus">Mycch_0714</name>
</gene>
<feature type="chain" id="PRO_5003686970" description="Lipoprotein LppJ" evidence="2">
    <location>
        <begin position="23"/>
        <end position="174"/>
    </location>
</feature>
<dbReference type="PATRIC" id="fig|710421.3.peg.713"/>
<evidence type="ECO:0000256" key="1">
    <source>
        <dbReference type="SAM" id="MobiDB-lite"/>
    </source>
</evidence>